<dbReference type="STRING" id="1147123.SAMN05443428_107149"/>
<organism evidence="3 4">
    <name type="scientific">Caloramator quimbayensis</name>
    <dbReference type="NCBI Taxonomy" id="1147123"/>
    <lineage>
        <taxon>Bacteria</taxon>
        <taxon>Bacillati</taxon>
        <taxon>Bacillota</taxon>
        <taxon>Clostridia</taxon>
        <taxon>Eubacteriales</taxon>
        <taxon>Clostridiaceae</taxon>
        <taxon>Caloramator</taxon>
    </lineage>
</organism>
<evidence type="ECO:0000313" key="4">
    <source>
        <dbReference type="Proteomes" id="UP000190105"/>
    </source>
</evidence>
<dbReference type="Proteomes" id="UP000190105">
    <property type="component" value="Unassembled WGS sequence"/>
</dbReference>
<name>A0A1T4XCX3_9CLOT</name>
<dbReference type="Gene3D" id="3.90.1640.10">
    <property type="entry name" value="inorganic pyrophosphatase (n-terminal core)"/>
    <property type="match status" value="1"/>
</dbReference>
<dbReference type="PANTHER" id="PTHR47618">
    <property type="entry name" value="BIFUNCTIONAL OLIGORIBONUCLEASE AND PAP PHOSPHATASE NRNA"/>
    <property type="match status" value="1"/>
</dbReference>
<dbReference type="EMBL" id="FUYH01000007">
    <property type="protein sequence ID" value="SKA86985.1"/>
    <property type="molecule type" value="Genomic_DNA"/>
</dbReference>
<dbReference type="InterPro" id="IPR001667">
    <property type="entry name" value="DDH_dom"/>
</dbReference>
<dbReference type="SUPFAM" id="SSF64182">
    <property type="entry name" value="DHH phosphoesterases"/>
    <property type="match status" value="1"/>
</dbReference>
<dbReference type="InterPro" id="IPR051319">
    <property type="entry name" value="Oligoribo/pAp-PDE_c-di-AMP_PDE"/>
</dbReference>
<sequence length="322" mass="35743">MILNKIGHILKDYDDFAIVSHVSPDGDSIGSMLGLFNTLKDFGKSVDLFVDDILPEKYSFLTGYDNIKRYNTGSKYSCLIILDCGDVLRLGELKSLLNCSDIVINIDHHISNTLFGDVNYVDSNASSVGEIIYQILKINGYNISKTTAMCLYTSILTDTGGFKYSNTTSMTFNIVGDLINTGINFSDIYSRIYDSKTLSQTKLLEKVLSTLEVYFNDTVAVLTMPYKLLEECNAKENDADEFINYARNIDTAEVGVFIKQINDFKCRVSLRSKNYVDVSKIAAYFNGGGHIRAAGCTIEGSISEAKNKILDALKDVLEVGHK</sequence>
<accession>A0A1T4XCX3</accession>
<dbReference type="AlphaFoldDB" id="A0A1T4XCX3"/>
<feature type="domain" description="DHHA1" evidence="2">
    <location>
        <begin position="224"/>
        <end position="317"/>
    </location>
</feature>
<dbReference type="InterPro" id="IPR003156">
    <property type="entry name" value="DHHA1_dom"/>
</dbReference>
<dbReference type="GO" id="GO:0003676">
    <property type="term" value="F:nucleic acid binding"/>
    <property type="evidence" value="ECO:0007669"/>
    <property type="project" value="InterPro"/>
</dbReference>
<feature type="domain" description="DDH" evidence="1">
    <location>
        <begin position="17"/>
        <end position="155"/>
    </location>
</feature>
<dbReference type="InterPro" id="IPR038763">
    <property type="entry name" value="DHH_sf"/>
</dbReference>
<proteinExistence type="predicted"/>
<keyword evidence="4" id="KW-1185">Reference proteome</keyword>
<evidence type="ECO:0000259" key="1">
    <source>
        <dbReference type="Pfam" id="PF01368"/>
    </source>
</evidence>
<dbReference type="PANTHER" id="PTHR47618:SF1">
    <property type="entry name" value="BIFUNCTIONAL OLIGORIBONUCLEASE AND PAP PHOSPHATASE NRNA"/>
    <property type="match status" value="1"/>
</dbReference>
<gene>
    <name evidence="3" type="ORF">SAMN05443428_107149</name>
</gene>
<protein>
    <submittedName>
        <fullName evidence="3">Phosphoesterase RecJ domain-containing protein</fullName>
    </submittedName>
</protein>
<reference evidence="4" key="1">
    <citation type="submission" date="2017-02" db="EMBL/GenBank/DDBJ databases">
        <authorList>
            <person name="Varghese N."/>
            <person name="Submissions S."/>
        </authorList>
    </citation>
    <scope>NUCLEOTIDE SEQUENCE [LARGE SCALE GENOMIC DNA]</scope>
    <source>
        <strain evidence="4">USBA 833</strain>
    </source>
</reference>
<evidence type="ECO:0000259" key="2">
    <source>
        <dbReference type="Pfam" id="PF02272"/>
    </source>
</evidence>
<evidence type="ECO:0000313" key="3">
    <source>
        <dbReference type="EMBL" id="SKA86985.1"/>
    </source>
</evidence>
<dbReference type="Gene3D" id="3.10.310.30">
    <property type="match status" value="1"/>
</dbReference>
<dbReference type="Pfam" id="PF02272">
    <property type="entry name" value="DHHA1"/>
    <property type="match status" value="1"/>
</dbReference>
<dbReference type="Pfam" id="PF01368">
    <property type="entry name" value="DHH"/>
    <property type="match status" value="1"/>
</dbReference>